<feature type="compositionally biased region" description="Basic and acidic residues" evidence="13">
    <location>
        <begin position="901"/>
        <end position="911"/>
    </location>
</feature>
<comment type="catalytic activity">
    <reaction evidence="12">
        <text>IMP + H2O = inosine + phosphate</text>
        <dbReference type="Rhea" id="RHEA:27718"/>
        <dbReference type="ChEBI" id="CHEBI:15377"/>
        <dbReference type="ChEBI" id="CHEBI:17596"/>
        <dbReference type="ChEBI" id="CHEBI:43474"/>
        <dbReference type="ChEBI" id="CHEBI:58053"/>
        <dbReference type="EC" id="3.1.3.99"/>
    </reaction>
</comment>
<feature type="transmembrane region" description="Helical" evidence="14">
    <location>
        <begin position="595"/>
        <end position="613"/>
    </location>
</feature>
<feature type="region of interest" description="Disordered" evidence="13">
    <location>
        <begin position="891"/>
        <end position="911"/>
    </location>
</feature>
<proteinExistence type="inferred from homology"/>
<evidence type="ECO:0000256" key="9">
    <source>
        <dbReference type="ARBA" id="ARBA00022840"/>
    </source>
</evidence>
<evidence type="ECO:0000256" key="2">
    <source>
        <dbReference type="ARBA" id="ARBA00005307"/>
    </source>
</evidence>
<keyword evidence="8" id="KW-0378">Hydrolase</keyword>
<keyword evidence="10" id="KW-0460">Magnesium</keyword>
<evidence type="ECO:0000256" key="6">
    <source>
        <dbReference type="ARBA" id="ARBA00022723"/>
    </source>
</evidence>
<comment type="cofactor">
    <cofactor evidence="1">
        <name>Mg(2+)</name>
        <dbReference type="ChEBI" id="CHEBI:18420"/>
    </cofactor>
</comment>
<feature type="region of interest" description="Disordered" evidence="13">
    <location>
        <begin position="385"/>
        <end position="431"/>
    </location>
</feature>
<organism evidence="15 16">
    <name type="scientific">Aureococcus anophagefferens</name>
    <name type="common">Harmful bloom alga</name>
    <dbReference type="NCBI Taxonomy" id="44056"/>
    <lineage>
        <taxon>Eukaryota</taxon>
        <taxon>Sar</taxon>
        <taxon>Stramenopiles</taxon>
        <taxon>Ochrophyta</taxon>
        <taxon>Pelagophyceae</taxon>
        <taxon>Pelagomonadales</taxon>
        <taxon>Pelagomonadaceae</taxon>
        <taxon>Aureococcus</taxon>
    </lineage>
</organism>
<feature type="region of interest" description="Disordered" evidence="13">
    <location>
        <begin position="943"/>
        <end position="973"/>
    </location>
</feature>
<feature type="compositionally biased region" description="Low complexity" evidence="13">
    <location>
        <begin position="395"/>
        <end position="411"/>
    </location>
</feature>
<dbReference type="Pfam" id="PF06437">
    <property type="entry name" value="ISN1"/>
    <property type="match status" value="1"/>
</dbReference>
<gene>
    <name evidence="15" type="primary">ISN1</name>
    <name evidence="15" type="ORF">SO694_00049016</name>
</gene>
<dbReference type="EMBL" id="JBBJCI010000078">
    <property type="protein sequence ID" value="KAK7249436.1"/>
    <property type="molecule type" value="Genomic_DNA"/>
</dbReference>
<keyword evidence="14" id="KW-0472">Membrane</keyword>
<keyword evidence="16" id="KW-1185">Reference proteome</keyword>
<comment type="similarity">
    <text evidence="2">Belongs to the ISN1 family.</text>
</comment>
<reference evidence="15 16" key="1">
    <citation type="submission" date="2024-03" db="EMBL/GenBank/DDBJ databases">
        <title>Aureococcus anophagefferens CCMP1851 and Kratosvirus quantuckense: Draft genome of a second virus-susceptible host strain in the model system.</title>
        <authorList>
            <person name="Chase E."/>
            <person name="Truchon A.R."/>
            <person name="Schepens W."/>
            <person name="Wilhelm S.W."/>
        </authorList>
    </citation>
    <scope>NUCLEOTIDE SEQUENCE [LARGE SCALE GENOMIC DNA]</scope>
    <source>
        <strain evidence="15 16">CCMP1851</strain>
    </source>
</reference>
<evidence type="ECO:0000313" key="16">
    <source>
        <dbReference type="Proteomes" id="UP001363151"/>
    </source>
</evidence>
<evidence type="ECO:0000256" key="7">
    <source>
        <dbReference type="ARBA" id="ARBA00022741"/>
    </source>
</evidence>
<keyword evidence="14" id="KW-1133">Transmembrane helix</keyword>
<evidence type="ECO:0000256" key="5">
    <source>
        <dbReference type="ARBA" id="ARBA00015544"/>
    </source>
</evidence>
<dbReference type="Proteomes" id="UP001363151">
    <property type="component" value="Unassembled WGS sequence"/>
</dbReference>
<comment type="caution">
    <text evidence="15">The sequence shown here is derived from an EMBL/GenBank/DDBJ whole genome shotgun (WGS) entry which is preliminary data.</text>
</comment>
<dbReference type="EC" id="3.1.3.99" evidence="4"/>
<evidence type="ECO:0000313" key="15">
    <source>
        <dbReference type="EMBL" id="KAK7249436.1"/>
    </source>
</evidence>
<evidence type="ECO:0000256" key="11">
    <source>
        <dbReference type="ARBA" id="ARBA00023080"/>
    </source>
</evidence>
<feature type="compositionally biased region" description="Low complexity" evidence="13">
    <location>
        <begin position="948"/>
        <end position="961"/>
    </location>
</feature>
<evidence type="ECO:0000256" key="4">
    <source>
        <dbReference type="ARBA" id="ARBA00012894"/>
    </source>
</evidence>
<evidence type="ECO:0000256" key="14">
    <source>
        <dbReference type="SAM" id="Phobius"/>
    </source>
</evidence>
<keyword evidence="7" id="KW-0547">Nucleotide-binding</keyword>
<evidence type="ECO:0000256" key="13">
    <source>
        <dbReference type="SAM" id="MobiDB-lite"/>
    </source>
</evidence>
<evidence type="ECO:0000256" key="12">
    <source>
        <dbReference type="ARBA" id="ARBA00047413"/>
    </source>
</evidence>
<dbReference type="SUPFAM" id="SSF56784">
    <property type="entry name" value="HAD-like"/>
    <property type="match status" value="1"/>
</dbReference>
<keyword evidence="14" id="KW-0812">Transmembrane</keyword>
<accession>A0ABR1G8F6</accession>
<feature type="transmembrane region" description="Helical" evidence="14">
    <location>
        <begin position="620"/>
        <end position="640"/>
    </location>
</feature>
<keyword evidence="9" id="KW-0067">ATP-binding</keyword>
<dbReference type="PANTHER" id="PTHR28213:SF1">
    <property type="entry name" value="IMP-SPECIFIC 5'-NUCLEOTIDASE 1"/>
    <property type="match status" value="1"/>
</dbReference>
<comment type="subunit">
    <text evidence="3">Homotetramer.</text>
</comment>
<evidence type="ECO:0000256" key="1">
    <source>
        <dbReference type="ARBA" id="ARBA00001946"/>
    </source>
</evidence>
<sequence length="973" mass="104346">MSFSSRRRNYMLVSHRRDQFIEFIKGLLQPSFVLDALAESASNSWAHVEELVEEYRHETPGEPSRLRTAVPSLGIFHTALPLEAAWRSFDARFKVSARRFVAPSFNEIREILNLAQVMAFERSPLKFVSFDGDCTLYSDGKNFDDAALAGQIERLLAAGVTVALVTAAGYGYEADKYEKRLEGLLRVFDDLAVPADALRRFYVCGGECNYLLQLDRDAGGAATLRSREATWDVTFEEAAAATLLDAAEASLRGSADDMGLAGARVIRKTRAVGLIPRVPRREQLDEAVLRVQDALRACRSSVPFCAFNGGSDVWVDVGTKREGVQGFQRLLGIRPENCLHVGDQFLITGNDYASRSSCPCLWITNPTETKRVLADILAVVDGSGVDGRRTPPVSPSAAPRATRPGAAPSAALEQRRRHAARRPGPEDGRNGAEAGFCALARLLALWTRLEGRVARHVVVEDMLSLRTRFSASRAALPQSLMIVMEPARTGPPPEPSPGCAVGAPPQEGSKGCAVGAPAAPERSPGCAVGAPPHDGSKGCAVAAPAAPAAPDAAAKDPDASDKEDHAVDRLLQGFTVPLAVGLVVVARAVTYSNAYYLGFFSLMTLFIAIPTGVPDDARSLNVVLTASCCVYAIMAAFVSVATLSHRVRTLWDGTCAAGGTPWSYCAWNVAHWSLFITYGAAAADQCIRMTRLPYGVARDRYWHCGDRTASVTAGIIIADIVATKLATDPSSPAWLYWKLSIATEALVIARLCRGRRAAAAAEATGAKAPQAAAVARLESLESLSLVVFGVRDDGSVALWSHGAQDLTGVASVGSLDALPFFTDRDRRSASAEIARLADEEPARPFRCDLRTSNGAPAPFVFQTVRGISPDQRATFIGSPVDPRLLSLAARAGGADAASGEGSRRPDERSRRNYRDLEEFDHYSASIVSGDDSLCSALITPSLVESVRRGPSPSPRRSSSPVMPLATLRRVRDE</sequence>
<feature type="compositionally biased region" description="Low complexity" evidence="13">
    <location>
        <begin position="891"/>
        <end position="900"/>
    </location>
</feature>
<name>A0ABR1G8F6_AURAN</name>
<evidence type="ECO:0000256" key="10">
    <source>
        <dbReference type="ARBA" id="ARBA00022842"/>
    </source>
</evidence>
<evidence type="ECO:0000256" key="8">
    <source>
        <dbReference type="ARBA" id="ARBA00022801"/>
    </source>
</evidence>
<keyword evidence="11" id="KW-0546">Nucleotide metabolism</keyword>
<dbReference type="InterPro" id="IPR036412">
    <property type="entry name" value="HAD-like_sf"/>
</dbReference>
<dbReference type="PANTHER" id="PTHR28213">
    <property type="entry name" value="IMP-SPECIFIC 5'-NUCLEOTIDASE 1"/>
    <property type="match status" value="1"/>
</dbReference>
<protein>
    <recommendedName>
        <fullName evidence="5">IMP-specific 5'-nucleotidase 1</fullName>
        <ecNumber evidence="4">3.1.3.99</ecNumber>
    </recommendedName>
</protein>
<dbReference type="InterPro" id="IPR009453">
    <property type="entry name" value="ISN1"/>
</dbReference>
<keyword evidence="6" id="KW-0479">Metal-binding</keyword>
<evidence type="ECO:0000256" key="3">
    <source>
        <dbReference type="ARBA" id="ARBA00011881"/>
    </source>
</evidence>